<gene>
    <name evidence="2" type="ORF">FSO04_36100</name>
</gene>
<keyword evidence="1" id="KW-0472">Membrane</keyword>
<keyword evidence="1" id="KW-0812">Transmembrane</keyword>
<accession>A0A6N6W523</accession>
<comment type="caution">
    <text evidence="2">The sequence shown here is derived from an EMBL/GenBank/DDBJ whole genome shotgun (WGS) entry which is preliminary data.</text>
</comment>
<dbReference type="AlphaFoldDB" id="A0A6N6W523"/>
<keyword evidence="1" id="KW-1133">Transmembrane helix</keyword>
<evidence type="ECO:0000313" key="2">
    <source>
        <dbReference type="EMBL" id="KAE8755109.1"/>
    </source>
</evidence>
<feature type="transmembrane region" description="Helical" evidence="1">
    <location>
        <begin position="12"/>
        <end position="30"/>
    </location>
</feature>
<dbReference type="RefSeq" id="WP_154566285.1">
    <property type="nucleotide sequence ID" value="NZ_VOSW01000099.1"/>
</dbReference>
<name>A0A6N6W523_9BURK</name>
<sequence>MGIMQRLNHRISRPLLVATALAVICIASVLKGWMMFFTIPSLIVSIPVIVSLQALARLQVQRRVARPLLLKTVDAQLVGVTLCYVLLPGGGDDSLWWILPSIPLTTNLYELINSTVIYVLLPISAFLTLTAFLLLRKREMH</sequence>
<dbReference type="EMBL" id="VOSW01000099">
    <property type="protein sequence ID" value="KAE8755109.1"/>
    <property type="molecule type" value="Genomic_DNA"/>
</dbReference>
<dbReference type="Proteomes" id="UP000463700">
    <property type="component" value="Unassembled WGS sequence"/>
</dbReference>
<evidence type="ECO:0000313" key="3">
    <source>
        <dbReference type="Proteomes" id="UP000463700"/>
    </source>
</evidence>
<feature type="transmembrane region" description="Helical" evidence="1">
    <location>
        <begin position="36"/>
        <end position="56"/>
    </location>
</feature>
<protein>
    <submittedName>
        <fullName evidence="2">Uncharacterized protein</fullName>
    </submittedName>
</protein>
<proteinExistence type="predicted"/>
<evidence type="ECO:0000256" key="1">
    <source>
        <dbReference type="SAM" id="Phobius"/>
    </source>
</evidence>
<feature type="transmembrane region" description="Helical" evidence="1">
    <location>
        <begin position="116"/>
        <end position="135"/>
    </location>
</feature>
<reference evidence="2 3" key="1">
    <citation type="journal article" date="2020" name="Int. J. Syst. Evol. Microbiol.">
        <title>Paraburkholderia madseniana sp. nov., a phenolic acid-degrading bacterium isolated from acidic forest soil.</title>
        <authorList>
            <person name="Wilhelm R.C."/>
            <person name="Murphy S.J.L."/>
            <person name="Feriancek N.M."/>
            <person name="Karasz D.C."/>
            <person name="DeRito C.M."/>
            <person name="Newman J.D."/>
            <person name="Buckley D.H."/>
        </authorList>
    </citation>
    <scope>NUCLEOTIDE SEQUENCE [LARGE SCALE GENOMIC DNA]</scope>
    <source>
        <strain evidence="2 3">RP11</strain>
    </source>
</reference>
<organism evidence="2 3">
    <name type="scientific">Paraburkholderia madseniana</name>
    <dbReference type="NCBI Taxonomy" id="2599607"/>
    <lineage>
        <taxon>Bacteria</taxon>
        <taxon>Pseudomonadati</taxon>
        <taxon>Pseudomonadota</taxon>
        <taxon>Betaproteobacteria</taxon>
        <taxon>Burkholderiales</taxon>
        <taxon>Burkholderiaceae</taxon>
        <taxon>Paraburkholderia</taxon>
    </lineage>
</organism>